<sequence length="76" mass="9067">MSEMTGWLPPHIKPVRVGVYEIKYTSKPISPDPRLYATWNGYRWSSGSADMRDKYQQQFYGAIQEKYWRGFTEEQK</sequence>
<protein>
    <submittedName>
        <fullName evidence="1">Uncharacterized protein</fullName>
    </submittedName>
</protein>
<reference evidence="1" key="1">
    <citation type="submission" date="2020-04" db="EMBL/GenBank/DDBJ databases">
        <authorList>
            <person name="Chiriac C."/>
            <person name="Salcher M."/>
            <person name="Ghai R."/>
            <person name="Kavagutti S V."/>
        </authorList>
    </citation>
    <scope>NUCLEOTIDE SEQUENCE</scope>
</reference>
<evidence type="ECO:0000313" key="1">
    <source>
        <dbReference type="EMBL" id="CAB4136708.1"/>
    </source>
</evidence>
<gene>
    <name evidence="1" type="ORF">UFOVP306_64</name>
</gene>
<organism evidence="1">
    <name type="scientific">uncultured Caudovirales phage</name>
    <dbReference type="NCBI Taxonomy" id="2100421"/>
    <lineage>
        <taxon>Viruses</taxon>
        <taxon>Duplodnaviria</taxon>
        <taxon>Heunggongvirae</taxon>
        <taxon>Uroviricota</taxon>
        <taxon>Caudoviricetes</taxon>
        <taxon>Peduoviridae</taxon>
        <taxon>Maltschvirus</taxon>
        <taxon>Maltschvirus maltsch</taxon>
    </lineage>
</organism>
<accession>A0A6J5LQY7</accession>
<proteinExistence type="predicted"/>
<name>A0A6J5LQY7_9CAUD</name>
<dbReference type="EMBL" id="LR796317">
    <property type="protein sequence ID" value="CAB4136708.1"/>
    <property type="molecule type" value="Genomic_DNA"/>
</dbReference>